<evidence type="ECO:0000313" key="14">
    <source>
        <dbReference type="Proteomes" id="UP000030680"/>
    </source>
</evidence>
<dbReference type="Pfam" id="PF00745">
    <property type="entry name" value="GlutR_dimer"/>
    <property type="match status" value="1"/>
</dbReference>
<dbReference type="Gene3D" id="3.30.460.30">
    <property type="entry name" value="Glutamyl-tRNA reductase, N-terminal domain"/>
    <property type="match status" value="1"/>
</dbReference>
<evidence type="ECO:0000256" key="4">
    <source>
        <dbReference type="ARBA" id="ARBA00022857"/>
    </source>
</evidence>
<dbReference type="PANTHER" id="PTHR43120:SF1">
    <property type="entry name" value="GLUTAMYL-TRNA REDUCTASE 1, CHLOROPLASTIC"/>
    <property type="match status" value="1"/>
</dbReference>
<evidence type="ECO:0000256" key="8">
    <source>
        <dbReference type="RuleBase" id="RU000584"/>
    </source>
</evidence>
<dbReference type="EMBL" id="KB454518">
    <property type="protein sequence ID" value="EME28597.1"/>
    <property type="molecule type" value="Genomic_DNA"/>
</dbReference>
<evidence type="ECO:0000259" key="11">
    <source>
        <dbReference type="Pfam" id="PF01488"/>
    </source>
</evidence>
<comment type="pathway">
    <text evidence="1 8">Porphyrin-containing compound metabolism; protoporphyrin-IX biosynthesis; 5-aminolevulinate from L-glutamyl-tRNA(Glu): step 1/2.</text>
</comment>
<dbReference type="SUPFAM" id="SSF69742">
    <property type="entry name" value="Glutamyl tRNA-reductase catalytic, N-terminal domain"/>
    <property type="match status" value="1"/>
</dbReference>
<evidence type="ECO:0000256" key="2">
    <source>
        <dbReference type="ARBA" id="ARBA00005916"/>
    </source>
</evidence>
<keyword evidence="4 8" id="KW-0521">NADP</keyword>
<organism evidence="13 14">
    <name type="scientific">Galdieria sulphuraria</name>
    <name type="common">Red alga</name>
    <dbReference type="NCBI Taxonomy" id="130081"/>
    <lineage>
        <taxon>Eukaryota</taxon>
        <taxon>Rhodophyta</taxon>
        <taxon>Bangiophyceae</taxon>
        <taxon>Galdieriales</taxon>
        <taxon>Galdieriaceae</taxon>
        <taxon>Galdieria</taxon>
    </lineage>
</organism>
<evidence type="ECO:0000313" key="13">
    <source>
        <dbReference type="EMBL" id="EME28597.1"/>
    </source>
</evidence>
<dbReference type="GeneID" id="17087456"/>
<dbReference type="eggNOG" id="ENOG502QQ1H">
    <property type="taxonomic scope" value="Eukaryota"/>
</dbReference>
<dbReference type="EC" id="1.2.1.70" evidence="3 8"/>
<dbReference type="OrthoDB" id="424281at2759"/>
<evidence type="ECO:0000256" key="6">
    <source>
        <dbReference type="ARBA" id="ARBA00023244"/>
    </source>
</evidence>
<dbReference type="PANTHER" id="PTHR43120">
    <property type="entry name" value="GLUTAMYL-TRNA REDUCTASE 1, CHLOROPLASTIC"/>
    <property type="match status" value="1"/>
</dbReference>
<reference evidence="14" key="1">
    <citation type="journal article" date="2013" name="Science">
        <title>Gene transfer from bacteria and archaea facilitated evolution of an extremophilic eukaryote.</title>
        <authorList>
            <person name="Schonknecht G."/>
            <person name="Chen W.H."/>
            <person name="Ternes C.M."/>
            <person name="Barbier G.G."/>
            <person name="Shrestha R.P."/>
            <person name="Stanke M."/>
            <person name="Brautigam A."/>
            <person name="Baker B.J."/>
            <person name="Banfield J.F."/>
            <person name="Garavito R.M."/>
            <person name="Carr K."/>
            <person name="Wilkerson C."/>
            <person name="Rensing S.A."/>
            <person name="Gagneul D."/>
            <person name="Dickenson N.E."/>
            <person name="Oesterhelt C."/>
            <person name="Lercher M.J."/>
            <person name="Weber A.P."/>
        </authorList>
    </citation>
    <scope>NUCLEOTIDE SEQUENCE [LARGE SCALE GENOMIC DNA]</scope>
    <source>
        <strain evidence="14">074W</strain>
    </source>
</reference>
<accession>M2XF19</accession>
<dbReference type="InterPro" id="IPR006151">
    <property type="entry name" value="Shikm_DH/Glu-tRNA_Rdtase"/>
</dbReference>
<feature type="domain" description="Quinate/shikimate 5-dehydrogenase/glutamyl-tRNA reductase" evidence="11">
    <location>
        <begin position="316"/>
        <end position="445"/>
    </location>
</feature>
<dbReference type="AlphaFoldDB" id="M2XF19"/>
<comment type="similarity">
    <text evidence="2 8">Belongs to the glutamyl-tRNA reductase family.</text>
</comment>
<keyword evidence="6 8" id="KW-0627">Porphyrin biosynthesis</keyword>
<feature type="domain" description="Glutamyl-tRNA reductase N-terminal" evidence="12">
    <location>
        <begin position="137"/>
        <end position="289"/>
    </location>
</feature>
<sequence>MEDRKGQLFNFTQCSQPMASCCWISQPAQVGTRSLFADKRTCFHKGNFLGNNKVQKNCARPGFDLSKYNGTVKSIAAPETGGFQSAKNKANIGPLKKEAFSDVSSKEKDVLNQQLNETNNKGSDKSRRRKMTQVVVVGLSHRTATVETRERLSVPEPKWQEYCGNLKDFCPSVTEVAVLSTCNRFEVYFVAYEEKEAILEVMQFLSSYSSVPINQLRKHLFVLCERMAVWHIFRVAGGLDSLVVGEGQILSQMKQCYQLSCDKKGQAGKVLKKLLNSAVAAGKRVRSETGISKGAVSISSAAVELGYMKAPFDINKSLTEASNCIIGAGNMARLLVQHLIGRGCHNITVVNRSYKRAEELKEMFSDVNINIWPWEGLMDVISTSEVIFTCTSSSEPILCADHLRGILADSSGTLIIDISVPRNVASDVKEIPFVSSYNVDDLKAVVAQNQARRRKLVQEAETLLTEELNIFCNWHHSLGAVPAITRLQERAESIRAEELERVVSKLRDLTESEREAVEKVTKGIVNKLLHFPMVYIRELEDIEERSITLKSLEALFKLY</sequence>
<protein>
    <recommendedName>
        <fullName evidence="3 8">Glutamyl-tRNA reductase</fullName>
        <ecNumber evidence="3 8">1.2.1.70</ecNumber>
    </recommendedName>
</protein>
<proteinExistence type="inferred from homology"/>
<dbReference type="Proteomes" id="UP000030680">
    <property type="component" value="Unassembled WGS sequence"/>
</dbReference>
<dbReference type="Pfam" id="PF05201">
    <property type="entry name" value="GlutR_N"/>
    <property type="match status" value="1"/>
</dbReference>
<dbReference type="FunFam" id="3.30.460.30:FF:000001">
    <property type="entry name" value="Glutamyl-tRNA reductase"/>
    <property type="match status" value="1"/>
</dbReference>
<dbReference type="NCBIfam" id="NF000744">
    <property type="entry name" value="PRK00045.1-3"/>
    <property type="match status" value="1"/>
</dbReference>
<evidence type="ECO:0000256" key="7">
    <source>
        <dbReference type="ARBA" id="ARBA00047464"/>
    </source>
</evidence>
<feature type="region of interest" description="Disordered" evidence="9">
    <location>
        <begin position="103"/>
        <end position="129"/>
    </location>
</feature>
<dbReference type="InterPro" id="IPR036453">
    <property type="entry name" value="GluRdtase_dimer_dom_sf"/>
</dbReference>
<dbReference type="GO" id="GO:0006782">
    <property type="term" value="P:protoporphyrinogen IX biosynthetic process"/>
    <property type="evidence" value="ECO:0007669"/>
    <property type="project" value="UniProtKB-UniPathway"/>
</dbReference>
<dbReference type="KEGG" id="gsl:Gasu_39730"/>
<dbReference type="InterPro" id="IPR015895">
    <property type="entry name" value="4pyrrol_synth_GluRdtase_N"/>
</dbReference>
<dbReference type="PROSITE" id="PS00747">
    <property type="entry name" value="GLUTR"/>
    <property type="match status" value="1"/>
</dbReference>
<dbReference type="CDD" id="cd05213">
    <property type="entry name" value="NAD_bind_Glutamyl_tRNA_reduct"/>
    <property type="match status" value="1"/>
</dbReference>
<feature type="compositionally biased region" description="Polar residues" evidence="9">
    <location>
        <begin position="111"/>
        <end position="121"/>
    </location>
</feature>
<comment type="catalytic activity">
    <reaction evidence="7 8">
        <text>(S)-4-amino-5-oxopentanoate + tRNA(Glu) + NADP(+) = L-glutamyl-tRNA(Glu) + NADPH + H(+)</text>
        <dbReference type="Rhea" id="RHEA:12344"/>
        <dbReference type="Rhea" id="RHEA-COMP:9663"/>
        <dbReference type="Rhea" id="RHEA-COMP:9680"/>
        <dbReference type="ChEBI" id="CHEBI:15378"/>
        <dbReference type="ChEBI" id="CHEBI:57501"/>
        <dbReference type="ChEBI" id="CHEBI:57783"/>
        <dbReference type="ChEBI" id="CHEBI:58349"/>
        <dbReference type="ChEBI" id="CHEBI:78442"/>
        <dbReference type="ChEBI" id="CHEBI:78520"/>
        <dbReference type="EC" id="1.2.1.70"/>
    </reaction>
</comment>
<evidence type="ECO:0000259" key="12">
    <source>
        <dbReference type="Pfam" id="PF05201"/>
    </source>
</evidence>
<feature type="domain" description="Tetrapyrrole biosynthesis glutamyl-tRNA reductase dimerisation" evidence="10">
    <location>
        <begin position="459"/>
        <end position="558"/>
    </location>
</feature>
<evidence type="ECO:0000256" key="5">
    <source>
        <dbReference type="ARBA" id="ARBA00023002"/>
    </source>
</evidence>
<dbReference type="SUPFAM" id="SSF51735">
    <property type="entry name" value="NAD(P)-binding Rossmann-fold domains"/>
    <property type="match status" value="1"/>
</dbReference>
<keyword evidence="14" id="KW-1185">Reference proteome</keyword>
<dbReference type="InterPro" id="IPR018214">
    <property type="entry name" value="GluRdtase_CS"/>
</dbReference>
<dbReference type="STRING" id="130081.M2XF19"/>
<dbReference type="InterPro" id="IPR036343">
    <property type="entry name" value="GluRdtase_N_sf"/>
</dbReference>
<dbReference type="GO" id="GO:0050661">
    <property type="term" value="F:NADP binding"/>
    <property type="evidence" value="ECO:0007669"/>
    <property type="project" value="InterPro"/>
</dbReference>
<evidence type="ECO:0000256" key="1">
    <source>
        <dbReference type="ARBA" id="ARBA00005059"/>
    </source>
</evidence>
<evidence type="ECO:0000256" key="9">
    <source>
        <dbReference type="SAM" id="MobiDB-lite"/>
    </source>
</evidence>
<dbReference type="UniPathway" id="UPA00251">
    <property type="reaction ID" value="UER00316"/>
</dbReference>
<evidence type="ECO:0000259" key="10">
    <source>
        <dbReference type="Pfam" id="PF00745"/>
    </source>
</evidence>
<dbReference type="Gene3D" id="3.40.50.720">
    <property type="entry name" value="NAD(P)-binding Rossmann-like Domain"/>
    <property type="match status" value="1"/>
</dbReference>
<dbReference type="NCBIfam" id="TIGR01035">
    <property type="entry name" value="hemA"/>
    <property type="match status" value="1"/>
</dbReference>
<dbReference type="OMA" id="FAFKCAA"/>
<dbReference type="InterPro" id="IPR000343">
    <property type="entry name" value="4pyrrol_synth_GluRdtase"/>
</dbReference>
<dbReference type="InterPro" id="IPR015896">
    <property type="entry name" value="4pyrrol_synth_GluRdtase_dimer"/>
</dbReference>
<dbReference type="Pfam" id="PF01488">
    <property type="entry name" value="Shikimate_DH"/>
    <property type="match status" value="1"/>
</dbReference>
<evidence type="ECO:0000256" key="3">
    <source>
        <dbReference type="ARBA" id="ARBA00012970"/>
    </source>
</evidence>
<dbReference type="HAMAP" id="MF_00087">
    <property type="entry name" value="Glu_tRNA_reductase"/>
    <property type="match status" value="1"/>
</dbReference>
<dbReference type="RefSeq" id="XP_005705117.1">
    <property type="nucleotide sequence ID" value="XM_005705060.1"/>
</dbReference>
<keyword evidence="5 8" id="KW-0560">Oxidoreductase</keyword>
<dbReference type="InterPro" id="IPR036291">
    <property type="entry name" value="NAD(P)-bd_dom_sf"/>
</dbReference>
<dbReference type="GO" id="GO:0008883">
    <property type="term" value="F:glutamyl-tRNA reductase activity"/>
    <property type="evidence" value="ECO:0007669"/>
    <property type="project" value="UniProtKB-EC"/>
</dbReference>
<dbReference type="SUPFAM" id="SSF69075">
    <property type="entry name" value="Glutamyl tRNA-reductase dimerization domain"/>
    <property type="match status" value="1"/>
</dbReference>
<gene>
    <name evidence="13" type="ORF">Gasu_39730</name>
</gene>
<dbReference type="Gramene" id="EME28597">
    <property type="protein sequence ID" value="EME28597"/>
    <property type="gene ID" value="Gasu_39730"/>
</dbReference>
<name>M2XF19_GALSU</name>